<sequence length="831" mass="92007">MFSSFRRSTSSRALPAQLRSTFQNAVLSNQRSLNTPASSLSLANQLSCSSPRFLPSLNVATTALSPYLLRRFSSLPTPNRQEAAATAHAASAQPEIDVTPNPKLAAAESEPNEKPLPIKDETFASMKRHISYPTWKALNVEPFGYTNMSDVQRRVLHLLPELASNFAAESQMLSDGEGRDLLVKAKTGTGKTIAFLVPAIEARIHAQKEVFRASKLSQPWKEMLERNRPGLDLASLDKHGRHGLLRQFNQNTVGSLILSPTRELATQIANEAKKLLTHHDDMHVQLLVGGASKGMQLRDWRRSRPDIVVATPGRLLDLLKTEGMVKEAMSACQTLILDEADTLLEMGFKDELDGIMEFLPSKDHRMTMLFSATVSKEVNQIARKTLNKEHRYIDCVPKGEENVHKHIPQFVSIIDKSEDQIPHVLRLIAHDQLVNPGKSKVIVFAPTTKLTQMLNRLLIQAKSCLPLSKGTMVYEIHSQKDQNARFRASDMFRKDTSGGSVLVTSDVSARGVDYPGTTRVIQVGVPSSKDQYIHRIGRTGRAGADGRADIVLLKFESGFLHEQLYDLPVKSISTSDLEKELEELVEQVEKDPREFNAKVREAFAQAQGSKDSTGASSRKGSNHNKFDRNSRSDRAQPLTVQTPLDRLSAESIHGTVKDSLQSLDPDTVNGVVYSLLGYYVARATDLRTNKSSLIDGIMEWSTEGAGLEKPPYVGEDLLKKLGAGSPRSRGGKFGRDGGRDGGRSFRDRARGDDRRGGGSIGAWGGQRDGRFSSRGRESRDSWGERESGFDRERRGGGDGGNEREDRGSSRSWSPREGNRKAPWDHRGSKRY</sequence>
<dbReference type="EMBL" id="KZ819796">
    <property type="protein sequence ID" value="PWN52103.1"/>
    <property type="molecule type" value="Genomic_DNA"/>
</dbReference>
<organism evidence="1 2">
    <name type="scientific">Violaceomyces palustris</name>
    <dbReference type="NCBI Taxonomy" id="1673888"/>
    <lineage>
        <taxon>Eukaryota</taxon>
        <taxon>Fungi</taxon>
        <taxon>Dikarya</taxon>
        <taxon>Basidiomycota</taxon>
        <taxon>Ustilaginomycotina</taxon>
        <taxon>Ustilaginomycetes</taxon>
        <taxon>Violaceomycetales</taxon>
        <taxon>Violaceomycetaceae</taxon>
        <taxon>Violaceomyces</taxon>
    </lineage>
</organism>
<proteinExistence type="predicted"/>
<protein>
    <submittedName>
        <fullName evidence="1">DEAD-domain-containing protein</fullName>
    </submittedName>
</protein>
<reference evidence="1 2" key="1">
    <citation type="journal article" date="2018" name="Mol. Biol. Evol.">
        <title>Broad Genomic Sampling Reveals a Smut Pathogenic Ancestry of the Fungal Clade Ustilaginomycotina.</title>
        <authorList>
            <person name="Kijpornyongpan T."/>
            <person name="Mondo S.J."/>
            <person name="Barry K."/>
            <person name="Sandor L."/>
            <person name="Lee J."/>
            <person name="Lipzen A."/>
            <person name="Pangilinan J."/>
            <person name="LaButti K."/>
            <person name="Hainaut M."/>
            <person name="Henrissat B."/>
            <person name="Grigoriev I.V."/>
            <person name="Spatafora J.W."/>
            <person name="Aime M.C."/>
        </authorList>
    </citation>
    <scope>NUCLEOTIDE SEQUENCE [LARGE SCALE GENOMIC DNA]</scope>
    <source>
        <strain evidence="1 2">SA 807</strain>
    </source>
</reference>
<dbReference type="Proteomes" id="UP000245626">
    <property type="component" value="Unassembled WGS sequence"/>
</dbReference>
<gene>
    <name evidence="1" type="ORF">IE53DRAFT_385468</name>
</gene>
<evidence type="ECO:0000313" key="1">
    <source>
        <dbReference type="EMBL" id="PWN52103.1"/>
    </source>
</evidence>
<name>A0ACD0P1S0_9BASI</name>
<keyword evidence="2" id="KW-1185">Reference proteome</keyword>
<evidence type="ECO:0000313" key="2">
    <source>
        <dbReference type="Proteomes" id="UP000245626"/>
    </source>
</evidence>
<accession>A0ACD0P1S0</accession>